<accession>A0A9X7FAR6</accession>
<gene>
    <name evidence="1" type="ORF">CYJ98_002450</name>
</gene>
<proteinExistence type="predicted"/>
<organism evidence="1 2">
    <name type="scientific">Neisseria perflava</name>
    <dbReference type="NCBI Taxonomy" id="33053"/>
    <lineage>
        <taxon>Bacteria</taxon>
        <taxon>Pseudomonadati</taxon>
        <taxon>Pseudomonadota</taxon>
        <taxon>Betaproteobacteria</taxon>
        <taxon>Neisseriales</taxon>
        <taxon>Neisseriaceae</taxon>
        <taxon>Neisseria</taxon>
    </lineage>
</organism>
<name>A0A9X7FAR6_NEIPE</name>
<dbReference type="AlphaFoldDB" id="A0A9X7FAR6"/>
<keyword evidence="2" id="KW-1185">Reference proteome</keyword>
<evidence type="ECO:0000313" key="1">
    <source>
        <dbReference type="EMBL" id="WOS98537.1"/>
    </source>
</evidence>
<reference evidence="2" key="1">
    <citation type="submission" date="2017-12" db="EMBL/GenBank/DDBJ databases">
        <title>Phylogenetic diversity of female urinary microbiome.</title>
        <authorList>
            <person name="Thomas-White K."/>
            <person name="Wolfe A.J."/>
        </authorList>
    </citation>
    <scope>NUCLEOTIDE SEQUENCE [LARGE SCALE GENOMIC DNA]</scope>
    <source>
        <strain evidence="2">UMB0023</strain>
    </source>
</reference>
<dbReference type="Proteomes" id="UP000234781">
    <property type="component" value="Chromosome"/>
</dbReference>
<dbReference type="RefSeq" id="WP_101755151.1">
    <property type="nucleotide sequence ID" value="NZ_CP136962.1"/>
</dbReference>
<dbReference type="EMBL" id="CP136962">
    <property type="protein sequence ID" value="WOS98537.1"/>
    <property type="molecule type" value="Genomic_DNA"/>
</dbReference>
<protein>
    <submittedName>
        <fullName evidence="1">Uncharacterized protein</fullName>
    </submittedName>
</protein>
<sequence>MRLHNGRTTLFRHINGMDGQFILLENHPSWMPVNDADFNHAAPLPDGLAVHEESFYPFEKIDTAESADNIKIFSEEALRLEKERLNAVALVELAKNLKAAQAEADLATLLEKMDFHLKQDDIFK</sequence>
<evidence type="ECO:0000313" key="2">
    <source>
        <dbReference type="Proteomes" id="UP000234781"/>
    </source>
</evidence>